<reference evidence="2 3" key="1">
    <citation type="submission" date="2014-02" db="EMBL/GenBank/DDBJ databases">
        <authorList>
            <person name="Sibley D."/>
            <person name="Venepally P."/>
            <person name="Karamycheva S."/>
            <person name="Hadjithomas M."/>
            <person name="Khan A."/>
            <person name="Brunk B."/>
            <person name="Roos D."/>
            <person name="Caler E."/>
            <person name="Lorenzi H."/>
        </authorList>
    </citation>
    <scope>NUCLEOTIDE SEQUENCE [LARGE SCALE GENOMIC DNA]</scope>
    <source>
        <strain evidence="2 3">GAB2-2007-GAL-DOM2</strain>
    </source>
</reference>
<protein>
    <submittedName>
        <fullName evidence="2">Uncharacterized protein</fullName>
    </submittedName>
</protein>
<dbReference type="Proteomes" id="UP000028837">
    <property type="component" value="Unassembled WGS sequence"/>
</dbReference>
<dbReference type="EMBL" id="AHZU02001360">
    <property type="protein sequence ID" value="KFG33108.1"/>
    <property type="molecule type" value="Genomic_DNA"/>
</dbReference>
<accession>A0A086JLU0</accession>
<organism evidence="2 3">
    <name type="scientific">Toxoplasma gondii GAB2-2007-GAL-DOM2</name>
    <dbReference type="NCBI Taxonomy" id="1130820"/>
    <lineage>
        <taxon>Eukaryota</taxon>
        <taxon>Sar</taxon>
        <taxon>Alveolata</taxon>
        <taxon>Apicomplexa</taxon>
        <taxon>Conoidasida</taxon>
        <taxon>Coccidia</taxon>
        <taxon>Eucoccidiorida</taxon>
        <taxon>Eimeriorina</taxon>
        <taxon>Sarcocystidae</taxon>
        <taxon>Toxoplasma</taxon>
    </lineage>
</organism>
<evidence type="ECO:0000313" key="3">
    <source>
        <dbReference type="Proteomes" id="UP000028837"/>
    </source>
</evidence>
<name>A0A086JLU0_TOXGO</name>
<sequence>MTLTSLGSFVLPRRNGANSLAGVRRSSAGNSDAACDNHRPAARSLRCNNSSLQRLHSRRAPPTQSNGCDATSSHSGNCSLSDDALPSTCLLPGVIIDAAVGTRRQVVAGSSV</sequence>
<evidence type="ECO:0000256" key="1">
    <source>
        <dbReference type="SAM" id="MobiDB-lite"/>
    </source>
</evidence>
<dbReference type="AlphaFoldDB" id="A0A086JLU0"/>
<comment type="caution">
    <text evidence="2">The sequence shown here is derived from an EMBL/GenBank/DDBJ whole genome shotgun (WGS) entry which is preliminary data.</text>
</comment>
<proteinExistence type="predicted"/>
<dbReference type="VEuPathDB" id="ToxoDB:TGDOM2_243545"/>
<feature type="compositionally biased region" description="Polar residues" evidence="1">
    <location>
        <begin position="62"/>
        <end position="75"/>
    </location>
</feature>
<evidence type="ECO:0000313" key="2">
    <source>
        <dbReference type="EMBL" id="KFG33108.1"/>
    </source>
</evidence>
<feature type="region of interest" description="Disordered" evidence="1">
    <location>
        <begin position="17"/>
        <end position="39"/>
    </location>
</feature>
<gene>
    <name evidence="2" type="ORF">TGDOM2_243545</name>
</gene>
<feature type="region of interest" description="Disordered" evidence="1">
    <location>
        <begin position="54"/>
        <end position="75"/>
    </location>
</feature>